<name>A0A484VVV4_9ENTR</name>
<dbReference type="GO" id="GO:1990351">
    <property type="term" value="C:transporter complex"/>
    <property type="evidence" value="ECO:0007669"/>
    <property type="project" value="TreeGrafter"/>
</dbReference>
<dbReference type="PANTHER" id="PTHR30189">
    <property type="entry name" value="LPS-ASSEMBLY PROTEIN"/>
    <property type="match status" value="1"/>
</dbReference>
<evidence type="ECO:0000313" key="3">
    <source>
        <dbReference type="Proteomes" id="UP000351155"/>
    </source>
</evidence>
<organism evidence="2 3">
    <name type="scientific">Enterobacter cancerogenus</name>
    <dbReference type="NCBI Taxonomy" id="69218"/>
    <lineage>
        <taxon>Bacteria</taxon>
        <taxon>Pseudomonadati</taxon>
        <taxon>Pseudomonadota</taxon>
        <taxon>Gammaproteobacteria</taxon>
        <taxon>Enterobacterales</taxon>
        <taxon>Enterobacteriaceae</taxon>
        <taxon>Enterobacter</taxon>
        <taxon>Enterobacter cloacae complex</taxon>
    </lineage>
</organism>
<accession>A0A484VVV4</accession>
<dbReference type="PANTHER" id="PTHR30189:SF1">
    <property type="entry name" value="LPS-ASSEMBLY PROTEIN LPTD"/>
    <property type="match status" value="1"/>
</dbReference>
<dbReference type="GO" id="GO:0009279">
    <property type="term" value="C:cell outer membrane"/>
    <property type="evidence" value="ECO:0007669"/>
    <property type="project" value="TreeGrafter"/>
</dbReference>
<feature type="domain" description="LptD C-terminal" evidence="1">
    <location>
        <begin position="1"/>
        <end position="105"/>
    </location>
</feature>
<dbReference type="InterPro" id="IPR050218">
    <property type="entry name" value="LptD"/>
</dbReference>
<dbReference type="GO" id="GO:0061024">
    <property type="term" value="P:membrane organization"/>
    <property type="evidence" value="ECO:0007669"/>
    <property type="project" value="InterPro"/>
</dbReference>
<proteinExistence type="predicted"/>
<gene>
    <name evidence="2" type="primary">lptD_2</name>
    <name evidence="2" type="ORF">NCTC12126_00032</name>
</gene>
<sequence>MYYWQHAGVMDQVWRFNIDYTKVSDPYYFNDFDSKYGSSTDGYATQKFSAGYAVQNFNATVSTKQFQVFNTQTASTYGAEPQLDVNWYQNDVGPFDTRIYGQAVHS</sequence>
<reference evidence="2 3" key="1">
    <citation type="submission" date="2019-03" db="EMBL/GenBank/DDBJ databases">
        <authorList>
            <consortium name="Pathogen Informatics"/>
        </authorList>
    </citation>
    <scope>NUCLEOTIDE SEQUENCE [LARGE SCALE GENOMIC DNA]</scope>
    <source>
        <strain evidence="2 3">NCTC12126</strain>
    </source>
</reference>
<dbReference type="Pfam" id="PF04453">
    <property type="entry name" value="LptD"/>
    <property type="match status" value="1"/>
</dbReference>
<evidence type="ECO:0000259" key="1">
    <source>
        <dbReference type="Pfam" id="PF04453"/>
    </source>
</evidence>
<dbReference type="EMBL" id="CAADIW010000001">
    <property type="protein sequence ID" value="VFS02836.1"/>
    <property type="molecule type" value="Genomic_DNA"/>
</dbReference>
<dbReference type="InterPro" id="IPR007543">
    <property type="entry name" value="LptD_C"/>
</dbReference>
<dbReference type="Proteomes" id="UP000351155">
    <property type="component" value="Unassembled WGS sequence"/>
</dbReference>
<protein>
    <submittedName>
        <fullName evidence="2">LPS-assembly protein lptD</fullName>
    </submittedName>
</protein>
<evidence type="ECO:0000313" key="2">
    <source>
        <dbReference type="EMBL" id="VFS02836.1"/>
    </source>
</evidence>
<dbReference type="AlphaFoldDB" id="A0A484VVV4"/>